<keyword evidence="2" id="KW-1185">Reference proteome</keyword>
<dbReference type="Proteomes" id="UP000198287">
    <property type="component" value="Unassembled WGS sequence"/>
</dbReference>
<evidence type="ECO:0000313" key="2">
    <source>
        <dbReference type="Proteomes" id="UP000198287"/>
    </source>
</evidence>
<gene>
    <name evidence="1" type="ORF">Fcan01_22414</name>
</gene>
<accession>A0A226DC19</accession>
<comment type="caution">
    <text evidence="1">The sequence shown here is derived from an EMBL/GenBank/DDBJ whole genome shotgun (WGS) entry which is preliminary data.</text>
</comment>
<dbReference type="EMBL" id="LNIX01000025">
    <property type="protein sequence ID" value="OXA42759.1"/>
    <property type="molecule type" value="Genomic_DNA"/>
</dbReference>
<dbReference type="OrthoDB" id="509497at2759"/>
<organism evidence="1 2">
    <name type="scientific">Folsomia candida</name>
    <name type="common">Springtail</name>
    <dbReference type="NCBI Taxonomy" id="158441"/>
    <lineage>
        <taxon>Eukaryota</taxon>
        <taxon>Metazoa</taxon>
        <taxon>Ecdysozoa</taxon>
        <taxon>Arthropoda</taxon>
        <taxon>Hexapoda</taxon>
        <taxon>Collembola</taxon>
        <taxon>Entomobryomorpha</taxon>
        <taxon>Isotomoidea</taxon>
        <taxon>Isotomidae</taxon>
        <taxon>Proisotominae</taxon>
        <taxon>Folsomia</taxon>
    </lineage>
</organism>
<proteinExistence type="predicted"/>
<dbReference type="AlphaFoldDB" id="A0A226DC19"/>
<reference evidence="1 2" key="1">
    <citation type="submission" date="2015-12" db="EMBL/GenBank/DDBJ databases">
        <title>The genome of Folsomia candida.</title>
        <authorList>
            <person name="Faddeeva A."/>
            <person name="Derks M.F."/>
            <person name="Anvar Y."/>
            <person name="Smit S."/>
            <person name="Van Straalen N."/>
            <person name="Roelofs D."/>
        </authorList>
    </citation>
    <scope>NUCLEOTIDE SEQUENCE [LARGE SCALE GENOMIC DNA]</scope>
    <source>
        <strain evidence="1 2">VU population</strain>
        <tissue evidence="1">Whole body</tissue>
    </source>
</reference>
<evidence type="ECO:0000313" key="1">
    <source>
        <dbReference type="EMBL" id="OXA42759.1"/>
    </source>
</evidence>
<name>A0A226DC19_FOLCA</name>
<sequence>MDADHMIGGGVPIPMISGGGGDAPRRVAKNMIGGSQLFNNQMDSIHQPLITSVPEIVHKFMSFLPTDDLLTCTSINFAWEGEARKHIRARGEVELSNASFPNYVEIMQVRSNYFERLKFGWKHEIQFSELLSHLERLAVNYTGKLKQLDVAIPFNEITDLHRLFPVLHLLGKNLKSLGLCLFDTYGQFAHDEKMSAFFTNFDLSNILLPTITKLTIHPFHSYKIDRKLYAPFLTKLAPMFPNVSALSYSNPDVSELESFLNSSPPPFPKLVSLATNCDFYVGEVSVGLNLGWEFIKKFEFDAYSDGVTFEKRFLPKLAPTLEFLHINNLDREPNSLLIPIMPRLRVFAVTFREWRGCYFRSRLKFETADVAKEVKIEYDKQFPSLEKISVRFQQKVKTLEGRKSGFEASARFLYWSFLPKKAAVCETVHELDIQFPPKRKFKLVKLDLGTRAGCPYGKCNRFDWEDSKTFLDRVAATFPNVKYHILEERRGKLRQTLMQKWIQEGVNLGFLKTKEGDAGWWKMSNVLLNVEDKGNDGPSETN</sequence>
<protein>
    <submittedName>
        <fullName evidence="1">Uncharacterized protein</fullName>
    </submittedName>
</protein>